<evidence type="ECO:0000313" key="1">
    <source>
        <dbReference type="EMBL" id="GAA2507669.1"/>
    </source>
</evidence>
<name>A0ABN3MSI0_9ACTN</name>
<comment type="caution">
    <text evidence="1">The sequence shown here is derived from an EMBL/GenBank/DDBJ whole genome shotgun (WGS) entry which is preliminary data.</text>
</comment>
<proteinExistence type="predicted"/>
<dbReference type="NCBIfam" id="NF038146">
    <property type="entry name" value="LxmA_leader"/>
    <property type="match status" value="1"/>
</dbReference>
<dbReference type="RefSeq" id="WP_232986284.1">
    <property type="nucleotide sequence ID" value="NZ_BAAATL010000039.1"/>
</dbReference>
<keyword evidence="2" id="KW-1185">Reference proteome</keyword>
<reference evidence="1 2" key="1">
    <citation type="journal article" date="2019" name="Int. J. Syst. Evol. Microbiol.">
        <title>The Global Catalogue of Microorganisms (GCM) 10K type strain sequencing project: providing services to taxonomists for standard genome sequencing and annotation.</title>
        <authorList>
            <consortium name="The Broad Institute Genomics Platform"/>
            <consortium name="The Broad Institute Genome Sequencing Center for Infectious Disease"/>
            <person name="Wu L."/>
            <person name="Ma J."/>
        </authorList>
    </citation>
    <scope>NUCLEOTIDE SEQUENCE [LARGE SCALE GENOMIC DNA]</scope>
    <source>
        <strain evidence="1 2">JCM 6923</strain>
    </source>
</reference>
<gene>
    <name evidence="1" type="ORF">GCM10010422_68580</name>
</gene>
<dbReference type="Proteomes" id="UP001501721">
    <property type="component" value="Unassembled WGS sequence"/>
</dbReference>
<protein>
    <submittedName>
        <fullName evidence="1">Uncharacterized protein</fullName>
    </submittedName>
</protein>
<dbReference type="EMBL" id="BAAATL010000039">
    <property type="protein sequence ID" value="GAA2507669.1"/>
    <property type="molecule type" value="Genomic_DNA"/>
</dbReference>
<evidence type="ECO:0000313" key="2">
    <source>
        <dbReference type="Proteomes" id="UP001501721"/>
    </source>
</evidence>
<dbReference type="InterPro" id="IPR049906">
    <property type="entry name" value="LxmA-like_leader"/>
</dbReference>
<organism evidence="1 2">
    <name type="scientific">Streptomyces graminearus</name>
    <dbReference type="NCBI Taxonomy" id="284030"/>
    <lineage>
        <taxon>Bacteria</taxon>
        <taxon>Bacillati</taxon>
        <taxon>Actinomycetota</taxon>
        <taxon>Actinomycetes</taxon>
        <taxon>Kitasatosporales</taxon>
        <taxon>Streptomycetaceae</taxon>
        <taxon>Streptomyces</taxon>
    </lineage>
</organism>
<sequence>MDAEKLFEGYTVYADTEELAAAHEGEDAPATIALSVATGLLTYKEGC</sequence>
<accession>A0ABN3MSI0</accession>